<proteinExistence type="predicted"/>
<protein>
    <recommendedName>
        <fullName evidence="3">Transposase</fullName>
    </recommendedName>
</protein>
<dbReference type="AlphaFoldDB" id="A0A8H7VHD4"/>
<gene>
    <name evidence="1" type="ORF">INT45_011372</name>
</gene>
<name>A0A8H7VHD4_9FUNG</name>
<dbReference type="OrthoDB" id="2289822at2759"/>
<comment type="caution">
    <text evidence="1">The sequence shown here is derived from an EMBL/GenBank/DDBJ whole genome shotgun (WGS) entry which is preliminary data.</text>
</comment>
<sequence>MCNNGCMMFMPDSKRKRCKHCGEPRYNKKKRNRDGTTSNLIPHSTMMQLPLKEQIALLIRDETTREELMYQANFNSIASEGIYSDVYDGSVYHQLREEGLFKNDLDVALLLYNDGFTAKNHQLTIINLVVLNLSPLIRYENDRMIQLAIIPGPHEPKDLISFLKPMLKELEDAQEIGIDVEGDDGVIYHVHLHLLLGESVLSRGMYFKAKRYPIPKQRPLSVFTKKKLKKGEKRFGIRSKSEFAKLRSFKGCEFFGLDIMHLLSGVAKQLWKIICGAFGKAITDSKWTIPSSLDACTKNLFKKKGLKSIEWINMMLYVTPTIIIEHIKDPGAREAYVWKWLQFLVQQVNIGNINEKIFTINQHYLRHLKEITLAMGPPQMYSAFSNERALGEIKRKVRSPSAPGINAGNVMLDLAAKRFTDRLHTQVTSTTKKVLTDLADCNAPEVWPPLWNGLIDDYTQYNLNKLLNDYWNVHLNNLGNINPFIEAGARLFISSKDIIGSSYRERADTRCDDFYVLMVIDVDKCKRRHEIKRKPRHYFGEVIFYFRHSQGGLTRLLGLIKIWEVNLSVDGIPYTKKLANYKHIVVSVGDIYSIAPVYTATSNRRYIVWPETKVMQNEELGLLTDLY</sequence>
<accession>A0A8H7VHD4</accession>
<evidence type="ECO:0000313" key="1">
    <source>
        <dbReference type="EMBL" id="KAG2214584.1"/>
    </source>
</evidence>
<evidence type="ECO:0008006" key="3">
    <source>
        <dbReference type="Google" id="ProtNLM"/>
    </source>
</evidence>
<dbReference type="Proteomes" id="UP000646827">
    <property type="component" value="Unassembled WGS sequence"/>
</dbReference>
<dbReference type="EMBL" id="JAEPRB010000605">
    <property type="protein sequence ID" value="KAG2214584.1"/>
    <property type="molecule type" value="Genomic_DNA"/>
</dbReference>
<keyword evidence="2" id="KW-1185">Reference proteome</keyword>
<evidence type="ECO:0000313" key="2">
    <source>
        <dbReference type="Proteomes" id="UP000646827"/>
    </source>
</evidence>
<reference evidence="1 2" key="1">
    <citation type="submission" date="2020-12" db="EMBL/GenBank/DDBJ databases">
        <title>Metabolic potential, ecology and presence of endohyphal bacteria is reflected in genomic diversity of Mucoromycotina.</title>
        <authorList>
            <person name="Muszewska A."/>
            <person name="Okrasinska A."/>
            <person name="Steczkiewicz K."/>
            <person name="Drgas O."/>
            <person name="Orlowska M."/>
            <person name="Perlinska-Lenart U."/>
            <person name="Aleksandrzak-Piekarczyk T."/>
            <person name="Szatraj K."/>
            <person name="Zielenkiewicz U."/>
            <person name="Pilsyk S."/>
            <person name="Malc E."/>
            <person name="Mieczkowski P."/>
            <person name="Kruszewska J.S."/>
            <person name="Biernat P."/>
            <person name="Pawlowska J."/>
        </authorList>
    </citation>
    <scope>NUCLEOTIDE SEQUENCE [LARGE SCALE GENOMIC DNA]</scope>
    <source>
        <strain evidence="1 2">CBS 142.35</strain>
    </source>
</reference>
<organism evidence="1 2">
    <name type="scientific">Circinella minor</name>
    <dbReference type="NCBI Taxonomy" id="1195481"/>
    <lineage>
        <taxon>Eukaryota</taxon>
        <taxon>Fungi</taxon>
        <taxon>Fungi incertae sedis</taxon>
        <taxon>Mucoromycota</taxon>
        <taxon>Mucoromycotina</taxon>
        <taxon>Mucoromycetes</taxon>
        <taxon>Mucorales</taxon>
        <taxon>Lichtheimiaceae</taxon>
        <taxon>Circinella</taxon>
    </lineage>
</organism>